<feature type="domain" description="RelA/SpoT" evidence="1">
    <location>
        <begin position="59"/>
        <end position="200"/>
    </location>
</feature>
<sequence length="560" mass="64232">MSFTKLDVPVSVQSVNKFVSLNAKLFEETLRDIRKMIEWAVRAERIVKIYGREDRQGGDKFKNVRKIAGKFNSYHNEKSNSHGSLWEIPDIIGFTVVVSYPSDIVAICRILDKLIGQGSMRADKVRGAHVDDREKAQIDIDPEYGRVLSDRGYFACHYNVRQHSYNEATSPICEIQIKTAMHDAWGAKTHDLIYKSPAPFDPNLLKNFEALGDVLAQIDWQSDLLRDTLSNVSRVRKSKKNAINECVMSDMFEEAMSSIQKKFSKTKDGIDFKESLSKVSLDTSYEEVRKVETQIMSLSNRSAVNYSFENFAPFIAHYFLARNANDRVALRKAEQGLALWMEKIEDPFEQTFAFANVALFKFFSGDRLEAIDETEAAVSVFKHIKVPEENTREYEKYWRRGNSIYISLAYYYAEIIGTHDGRLAEAKINAEKYLGQSLDARARLSTCPNNALVSDDDLRECVNFDQTMEKISEDFLISRGKLSEGELQKLTNREVEANFQCIDCELFVRTQLADKISVIEEIRTKLNVLHEAPPVRIAALAEQLFQFHDYCLRQRLAELE</sequence>
<dbReference type="InterPro" id="IPR043519">
    <property type="entry name" value="NT_sf"/>
</dbReference>
<proteinExistence type="predicted"/>
<evidence type="ECO:0000313" key="3">
    <source>
        <dbReference type="Proteomes" id="UP001238334"/>
    </source>
</evidence>
<dbReference type="RefSeq" id="WP_270920401.1">
    <property type="nucleotide sequence ID" value="NZ_CP127247.1"/>
</dbReference>
<dbReference type="SMART" id="SM00954">
    <property type="entry name" value="RelA_SpoT"/>
    <property type="match status" value="1"/>
</dbReference>
<gene>
    <name evidence="2" type="ORF">QPJ95_14165</name>
</gene>
<name>A0A9Y2KXQ3_9RHOB</name>
<evidence type="ECO:0000313" key="2">
    <source>
        <dbReference type="EMBL" id="WIY23787.1"/>
    </source>
</evidence>
<dbReference type="Proteomes" id="UP001238334">
    <property type="component" value="Chromosome"/>
</dbReference>
<protein>
    <recommendedName>
        <fullName evidence="1">RelA/SpoT domain-containing protein</fullName>
    </recommendedName>
</protein>
<dbReference type="KEGG" id="ppso:QPJ95_14165"/>
<dbReference type="AlphaFoldDB" id="A0A9Y2KXQ3"/>
<dbReference type="Gene3D" id="3.30.460.10">
    <property type="entry name" value="Beta Polymerase, domain 2"/>
    <property type="match status" value="1"/>
</dbReference>
<dbReference type="GO" id="GO:0015969">
    <property type="term" value="P:guanosine tetraphosphate metabolic process"/>
    <property type="evidence" value="ECO:0007669"/>
    <property type="project" value="InterPro"/>
</dbReference>
<dbReference type="EMBL" id="CP127247">
    <property type="protein sequence ID" value="WIY23787.1"/>
    <property type="molecule type" value="Genomic_DNA"/>
</dbReference>
<keyword evidence="3" id="KW-1185">Reference proteome</keyword>
<accession>A0A9Y2KXQ3</accession>
<evidence type="ECO:0000259" key="1">
    <source>
        <dbReference type="SMART" id="SM00954"/>
    </source>
</evidence>
<dbReference type="SUPFAM" id="SSF81301">
    <property type="entry name" value="Nucleotidyltransferase"/>
    <property type="match status" value="1"/>
</dbReference>
<reference evidence="2 3" key="1">
    <citation type="submission" date="2023-06" db="EMBL/GenBank/DDBJ databases">
        <title>Parasedimentitalea psychrophila sp. nov., a psychrophilic bacterium isolated from deep-sea sediment.</title>
        <authorList>
            <person name="Li A."/>
        </authorList>
    </citation>
    <scope>NUCLEOTIDE SEQUENCE [LARGE SCALE GENOMIC DNA]</scope>
    <source>
        <strain evidence="2 3">QS115</strain>
    </source>
</reference>
<dbReference type="Pfam" id="PF04607">
    <property type="entry name" value="RelA_SpoT"/>
    <property type="match status" value="1"/>
</dbReference>
<organism evidence="2 3">
    <name type="scientific">Parasedimentitalea psychrophila</name>
    <dbReference type="NCBI Taxonomy" id="2997337"/>
    <lineage>
        <taxon>Bacteria</taxon>
        <taxon>Pseudomonadati</taxon>
        <taxon>Pseudomonadota</taxon>
        <taxon>Alphaproteobacteria</taxon>
        <taxon>Rhodobacterales</taxon>
        <taxon>Paracoccaceae</taxon>
        <taxon>Parasedimentitalea</taxon>
    </lineage>
</organism>
<dbReference type="InterPro" id="IPR007685">
    <property type="entry name" value="RelA_SpoT"/>
</dbReference>